<evidence type="ECO:0000256" key="1">
    <source>
        <dbReference type="SAM" id="SignalP"/>
    </source>
</evidence>
<reference evidence="3" key="1">
    <citation type="submission" date="2009-06" db="EMBL/GenBank/DDBJ databases">
        <authorList>
            <consortium name="US DOE Joint Genome Institute (JGI-PGF)"/>
            <person name="Lucas S."/>
            <person name="Copeland A."/>
            <person name="Lapidus A."/>
            <person name="Glavina del Rio T."/>
            <person name="Dalin E."/>
            <person name="Tice H."/>
            <person name="Bruce D."/>
            <person name="Goodwin L."/>
            <person name="Pitluck S."/>
            <person name="Kyrpides N."/>
            <person name="Mavromatis K."/>
            <person name="Ivanova N."/>
            <person name="Saunders E."/>
            <person name="Brettin T."/>
            <person name="Detter J.C."/>
            <person name="Han C."/>
            <person name="Larimer F."/>
            <person name="Land M."/>
            <person name="Hauser L."/>
            <person name="Markowitz V."/>
            <person name="Cheng J.-F."/>
            <person name="Hugenholtz P."/>
            <person name="Woyke T."/>
            <person name="Wu D."/>
            <person name="Gronow S."/>
            <person name="Klenk H.-P."/>
            <person name="Eisen J.A."/>
        </authorList>
    </citation>
    <scope>NUCLEOTIDE SEQUENCE</scope>
    <source>
        <strain evidence="3">Eklund 17B</strain>
    </source>
</reference>
<feature type="domain" description="Copper amine oxidase-like N-terminal" evidence="2">
    <location>
        <begin position="245"/>
        <end position="343"/>
    </location>
</feature>
<dbReference type="Gene3D" id="3.30.457.10">
    <property type="entry name" value="Copper amine oxidase-like, N-terminal domain"/>
    <property type="match status" value="1"/>
</dbReference>
<dbReference type="HOGENOM" id="CLU_818112_0_0_9"/>
<dbReference type="PATRIC" id="fig|935198.13.peg.2780"/>
<keyword evidence="1" id="KW-0732">Signal</keyword>
<feature type="signal peptide" evidence="1">
    <location>
        <begin position="1"/>
        <end position="26"/>
    </location>
</feature>
<organism evidence="3">
    <name type="scientific">Clostridium botulinum (strain Eklund 17B / Type B)</name>
    <dbReference type="NCBI Taxonomy" id="935198"/>
    <lineage>
        <taxon>Bacteria</taxon>
        <taxon>Bacillati</taxon>
        <taxon>Bacillota</taxon>
        <taxon>Clostridia</taxon>
        <taxon>Eubacteriales</taxon>
        <taxon>Clostridiaceae</taxon>
        <taxon>Clostridium</taxon>
    </lineage>
</organism>
<evidence type="ECO:0000259" key="2">
    <source>
        <dbReference type="Pfam" id="PF07833"/>
    </source>
</evidence>
<accession>U4PNA3</accession>
<protein>
    <recommendedName>
        <fullName evidence="2">Copper amine oxidase-like N-terminal domain-containing protein</fullName>
    </recommendedName>
</protein>
<dbReference type="KEGG" id="cbk:CLL_A2820"/>
<dbReference type="InterPro" id="IPR012854">
    <property type="entry name" value="Cu_amine_oxidase-like_N"/>
</dbReference>
<feature type="chain" id="PRO_5009947395" description="Copper amine oxidase-like N-terminal domain-containing protein" evidence="1">
    <location>
        <begin position="27"/>
        <end position="346"/>
    </location>
</feature>
<name>B2TP50_CLOBB</name>
<proteinExistence type="predicted"/>
<dbReference type="EMBL" id="CP001056">
    <property type="protein sequence ID" value="ACD24686.1"/>
    <property type="molecule type" value="Genomic_DNA"/>
</dbReference>
<reference evidence="3" key="2">
    <citation type="submission" date="2009-08" db="EMBL/GenBank/DDBJ databases">
        <authorList>
            <person name="Shrivastava S."/>
            <person name="Brinkac L.M."/>
            <person name="Dodson R.J."/>
            <person name="Harkins D.M."/>
            <person name="Durkin A.S."/>
            <person name="Sutton G."/>
        </authorList>
    </citation>
    <scope>NUCLEOTIDE SEQUENCE</scope>
    <source>
        <strain evidence="3">Eklund 17B</strain>
    </source>
</reference>
<dbReference type="AlphaFoldDB" id="B2TP50"/>
<dbReference type="Pfam" id="PF07833">
    <property type="entry name" value="Cu_amine_oxidN1"/>
    <property type="match status" value="1"/>
</dbReference>
<gene>
    <name evidence="3" type="ordered locus">CLL_A2820</name>
</gene>
<sequence>MKITKRVLGSAIALTVIMGVPQYVSANVLTTANNVVTTANNVVTTTNQDVFNMPKFSTAWGSVKEKGDKQIHIKNSSNINNDMILNISDETKIIDAVSGLPVAINDIDINDDIYAYTSPIMTMSLPPITNAELVIVNIPQDFKVPNYIEVQNVVKNDDGSVTVTSDDGLLQATLDKDTSMSPYLTRNIVTTDNIEVGSKLVLWTKYDVNGVQTLQLPEKVNVEKCMIMPYEYSGVIKASADKLNINGEDISFKYSEAPFMEGETLMLPLNLVSEKLGYEVKPFNKTTMLNITKEGSKTYTVAIDSEMLKTEDTEHYLRNKTMVKNNNIFVSSELFNLAENAKVVVE</sequence>
<dbReference type="InterPro" id="IPR036582">
    <property type="entry name" value="Mao_N_sf"/>
</dbReference>
<evidence type="ECO:0000313" key="3">
    <source>
        <dbReference type="EMBL" id="ACD24686.1"/>
    </source>
</evidence>
<accession>B2TP50</accession>